<reference evidence="1" key="1">
    <citation type="submission" date="2020-03" db="EMBL/GenBank/DDBJ databases">
        <title>The deep terrestrial virosphere.</title>
        <authorList>
            <person name="Holmfeldt K."/>
            <person name="Nilsson E."/>
            <person name="Simone D."/>
            <person name="Lopez-Fernandez M."/>
            <person name="Wu X."/>
            <person name="de Brujin I."/>
            <person name="Lundin D."/>
            <person name="Andersson A."/>
            <person name="Bertilsson S."/>
            <person name="Dopson M."/>
        </authorList>
    </citation>
    <scope>NUCLEOTIDE SEQUENCE</scope>
    <source>
        <strain evidence="1">TM448A01565</strain>
        <strain evidence="2">TM448B00508</strain>
    </source>
</reference>
<evidence type="ECO:0000313" key="2">
    <source>
        <dbReference type="EMBL" id="QJH95695.1"/>
    </source>
</evidence>
<protein>
    <submittedName>
        <fullName evidence="1">Uncharacterized protein</fullName>
    </submittedName>
</protein>
<accession>A0A6H1ZRU0</accession>
<sequence length="83" mass="9584">MSNLPPDTTIDMVDPPTNEDWADFQAFLSYTRRDLEDLRADVDALMDTPVGIHPTQWKEIHDRLTEIETALLSIEEQARKELT</sequence>
<gene>
    <name evidence="1" type="ORF">TM448A01565_0018</name>
    <name evidence="2" type="ORF">TM448B00508_0009</name>
</gene>
<dbReference type="AlphaFoldDB" id="A0A6H1ZRU0"/>
<evidence type="ECO:0000313" key="1">
    <source>
        <dbReference type="EMBL" id="QJA50027.1"/>
    </source>
</evidence>
<dbReference type="EMBL" id="MT144169">
    <property type="protein sequence ID" value="QJA50027.1"/>
    <property type="molecule type" value="Genomic_DNA"/>
</dbReference>
<dbReference type="EMBL" id="MT144627">
    <property type="protein sequence ID" value="QJH95695.1"/>
    <property type="molecule type" value="Genomic_DNA"/>
</dbReference>
<proteinExistence type="predicted"/>
<name>A0A6H1ZRU0_9ZZZZ</name>
<organism evidence="1">
    <name type="scientific">viral metagenome</name>
    <dbReference type="NCBI Taxonomy" id="1070528"/>
    <lineage>
        <taxon>unclassified sequences</taxon>
        <taxon>metagenomes</taxon>
        <taxon>organismal metagenomes</taxon>
    </lineage>
</organism>